<evidence type="ECO:0000259" key="5">
    <source>
        <dbReference type="Pfam" id="PF00496"/>
    </source>
</evidence>
<dbReference type="Gene3D" id="3.40.190.10">
    <property type="entry name" value="Periplasmic binding protein-like II"/>
    <property type="match status" value="1"/>
</dbReference>
<name>A0ABW4YH84_9BACL</name>
<dbReference type="Proteomes" id="UP001597362">
    <property type="component" value="Unassembled WGS sequence"/>
</dbReference>
<feature type="domain" description="Solute-binding protein family 5" evidence="5">
    <location>
        <begin position="99"/>
        <end position="451"/>
    </location>
</feature>
<evidence type="ECO:0000256" key="2">
    <source>
        <dbReference type="ARBA" id="ARBA00022448"/>
    </source>
</evidence>
<comment type="caution">
    <text evidence="6">The sequence shown here is derived from an EMBL/GenBank/DDBJ whole genome shotgun (WGS) entry which is preliminary data.</text>
</comment>
<dbReference type="PANTHER" id="PTHR30290:SF9">
    <property type="entry name" value="OLIGOPEPTIDE-BINDING PROTEIN APPA"/>
    <property type="match status" value="1"/>
</dbReference>
<dbReference type="InterPro" id="IPR039424">
    <property type="entry name" value="SBP_5"/>
</dbReference>
<dbReference type="Gene3D" id="3.10.105.10">
    <property type="entry name" value="Dipeptide-binding Protein, Domain 3"/>
    <property type="match status" value="1"/>
</dbReference>
<dbReference type="InterPro" id="IPR030678">
    <property type="entry name" value="Peptide/Ni-bd"/>
</dbReference>
<evidence type="ECO:0000256" key="4">
    <source>
        <dbReference type="SAM" id="SignalP"/>
    </source>
</evidence>
<dbReference type="InterPro" id="IPR000914">
    <property type="entry name" value="SBP_5_dom"/>
</dbReference>
<protein>
    <submittedName>
        <fullName evidence="6">ABC transporter substrate-binding protein</fullName>
    </submittedName>
</protein>
<dbReference type="Pfam" id="PF00496">
    <property type="entry name" value="SBP_bac_5"/>
    <property type="match status" value="1"/>
</dbReference>
<organism evidence="6 7">
    <name type="scientific">Paenibacillus yanchengensis</name>
    <dbReference type="NCBI Taxonomy" id="2035833"/>
    <lineage>
        <taxon>Bacteria</taxon>
        <taxon>Bacillati</taxon>
        <taxon>Bacillota</taxon>
        <taxon>Bacilli</taxon>
        <taxon>Bacillales</taxon>
        <taxon>Paenibacillaceae</taxon>
        <taxon>Paenibacillus</taxon>
    </lineage>
</organism>
<dbReference type="EMBL" id="JBHUHO010000010">
    <property type="protein sequence ID" value="MFD2114884.1"/>
    <property type="molecule type" value="Genomic_DNA"/>
</dbReference>
<keyword evidence="7" id="KW-1185">Reference proteome</keyword>
<dbReference type="PANTHER" id="PTHR30290">
    <property type="entry name" value="PERIPLASMIC BINDING COMPONENT OF ABC TRANSPORTER"/>
    <property type="match status" value="1"/>
</dbReference>
<dbReference type="PIRSF" id="PIRSF002741">
    <property type="entry name" value="MppA"/>
    <property type="match status" value="1"/>
</dbReference>
<reference evidence="7" key="1">
    <citation type="journal article" date="2019" name="Int. J. Syst. Evol. Microbiol.">
        <title>The Global Catalogue of Microorganisms (GCM) 10K type strain sequencing project: providing services to taxonomists for standard genome sequencing and annotation.</title>
        <authorList>
            <consortium name="The Broad Institute Genomics Platform"/>
            <consortium name="The Broad Institute Genome Sequencing Center for Infectious Disease"/>
            <person name="Wu L."/>
            <person name="Ma J."/>
        </authorList>
    </citation>
    <scope>NUCLEOTIDE SEQUENCE [LARGE SCALE GENOMIC DNA]</scope>
    <source>
        <strain evidence="7">GH52</strain>
    </source>
</reference>
<dbReference type="PROSITE" id="PS51257">
    <property type="entry name" value="PROKAR_LIPOPROTEIN"/>
    <property type="match status" value="1"/>
</dbReference>
<dbReference type="RefSeq" id="WP_377769909.1">
    <property type="nucleotide sequence ID" value="NZ_JBHUHO010000010.1"/>
</dbReference>
<accession>A0ABW4YH84</accession>
<evidence type="ECO:0000256" key="3">
    <source>
        <dbReference type="ARBA" id="ARBA00022729"/>
    </source>
</evidence>
<evidence type="ECO:0000313" key="6">
    <source>
        <dbReference type="EMBL" id="MFD2114884.1"/>
    </source>
</evidence>
<keyword evidence="3 4" id="KW-0732">Signal</keyword>
<proteinExistence type="inferred from homology"/>
<keyword evidence="2" id="KW-0813">Transport</keyword>
<feature type="signal peptide" evidence="4">
    <location>
        <begin position="1"/>
        <end position="30"/>
    </location>
</feature>
<evidence type="ECO:0000313" key="7">
    <source>
        <dbReference type="Proteomes" id="UP001597362"/>
    </source>
</evidence>
<comment type="similarity">
    <text evidence="1">Belongs to the bacterial solute-binding protein 5 family.</text>
</comment>
<dbReference type="SUPFAM" id="SSF53850">
    <property type="entry name" value="Periplasmic binding protein-like II"/>
    <property type="match status" value="1"/>
</dbReference>
<evidence type="ECO:0000256" key="1">
    <source>
        <dbReference type="ARBA" id="ARBA00005695"/>
    </source>
</evidence>
<sequence length="554" mass="61691">MNTLKQTSNRYFWKIFMSCLVVIVMLSACGGQSKDAANEAAKQHKDRQGQGVNTADSKDSLVLAIGSEPESGFDPITGWGMYGSPLFQSTLFKRDNDLKIVNDLATSFQVSDDGRKWTVTIRDDVLFSDGEQLQAEDVQFTFEMAKRSGSTIDLTNLTNVEAIGDNEVVFYLEQPQSSFQYVLVTLGIVPKHLYNETYSQQPVGSGPFTFVQWDKGQQLIVAANPYYYGNKPYFQHLTFLFLQADAAFVAAQTGVADMAYIPTSFSEQQVAGMRLEKLNTVDNRGIVFPYTAVQQKNEVTIGNDVTNDLAIRKAINLAVDRQVLVDGVLDGYGTPAYSNVDGLPWGNPETAFADGQVEEAKRLLAEHGWQDSDGDGIVEKEGVAARFTLVYPASDVTRQSLSLAVADMVRAIGIDIVVEGKSWEMMEQHKYTDAMMMGWGSHDPLETYHIYSSSYAGVDFFNTGHYSNEQVDRWMEKALMAASEEAALPYWQKAQWDGSTGLSANGDAPWAWLVNLQHLYLVDEKLAIGQQRIQPHGHGWPVTDNIDQWKWVDN</sequence>
<feature type="chain" id="PRO_5045733302" evidence="4">
    <location>
        <begin position="31"/>
        <end position="554"/>
    </location>
</feature>
<dbReference type="CDD" id="cd08518">
    <property type="entry name" value="PBP2_NikA_DppA_OppA_like_19"/>
    <property type="match status" value="1"/>
</dbReference>
<gene>
    <name evidence="6" type="ORF">ACFSJH_03900</name>
</gene>